<proteinExistence type="inferred from homology"/>
<dbReference type="SUPFAM" id="SSF51366">
    <property type="entry name" value="Ribulose-phoshate binding barrel"/>
    <property type="match status" value="1"/>
</dbReference>
<dbReference type="PANTHER" id="PTHR21235">
    <property type="entry name" value="IMIDAZOLE GLYCEROL PHOSPHATE SYNTHASE SUBUNIT HISF/H IGP SYNTHASE SUBUNIT HISF/H"/>
    <property type="match status" value="1"/>
</dbReference>
<evidence type="ECO:0000256" key="10">
    <source>
        <dbReference type="ARBA" id="ARBA00047838"/>
    </source>
</evidence>
<dbReference type="InterPro" id="IPR006062">
    <property type="entry name" value="His_biosynth"/>
</dbReference>
<keyword evidence="6 11" id="KW-0368">Histidine biosynthesis</keyword>
<evidence type="ECO:0000256" key="3">
    <source>
        <dbReference type="ARBA" id="ARBA00011152"/>
    </source>
</evidence>
<keyword evidence="13" id="KW-1185">Reference proteome</keyword>
<gene>
    <name evidence="12" type="ORF">L2689_10415</name>
</gene>
<dbReference type="CDD" id="cd04731">
    <property type="entry name" value="HisF"/>
    <property type="match status" value="1"/>
</dbReference>
<dbReference type="InterPro" id="IPR013785">
    <property type="entry name" value="Aldolase_TIM"/>
</dbReference>
<evidence type="ECO:0000256" key="4">
    <source>
        <dbReference type="ARBA" id="ARBA00012809"/>
    </source>
</evidence>
<comment type="function">
    <text evidence="8">IGPS catalyzes the conversion of PRFAR and glutamine to IGP, AICAR and glutamate. The HisF subunit catalyzes the cyclization activity that produces IGP and AICAR from PRFAR using the ammonia provided by the HisH subunit.</text>
</comment>
<evidence type="ECO:0000256" key="8">
    <source>
        <dbReference type="ARBA" id="ARBA00025475"/>
    </source>
</evidence>
<sequence length="253" mass="27890">MLSTRVIPCLLLQEGGIVKTKKFKKPRYIGDPINVVKILNEKEVDELIFLDIDASPNKSEPDYELIKTITNECFMPFSYGGGITSLEQASNLFNLGVEKVIIGSHAINNKKLITDIASQYGNQSVVATINIKRDIFNKPRLYDPSNKKLLKIDLSNYCKELVNAGAGEIFLNFVDRDGTKNGYDGENIRTLSALVTVPITVCGGAGCLEDMRIAVKDFGASAVAAGSLFVYHGKRDAVLVNYPDYSKLLELFK</sequence>
<dbReference type="NCBIfam" id="NF038364">
    <property type="entry name" value="AglZ_HisF2_fam"/>
    <property type="match status" value="1"/>
</dbReference>
<evidence type="ECO:0000256" key="1">
    <source>
        <dbReference type="ARBA" id="ARBA00005091"/>
    </source>
</evidence>
<evidence type="ECO:0000256" key="9">
    <source>
        <dbReference type="ARBA" id="ARBA00030264"/>
    </source>
</evidence>
<dbReference type="RefSeq" id="WP_188841004.1">
    <property type="nucleotide sequence ID" value="NZ_BMOT01000005.1"/>
</dbReference>
<evidence type="ECO:0000256" key="2">
    <source>
        <dbReference type="ARBA" id="ARBA00009667"/>
    </source>
</evidence>
<accession>A0ABT0L2J9</accession>
<dbReference type="InterPro" id="IPR004651">
    <property type="entry name" value="HisF"/>
</dbReference>
<reference evidence="12 13" key="1">
    <citation type="submission" date="2022-01" db="EMBL/GenBank/DDBJ databases">
        <title>Whole genome-based taxonomy of the Shewanellaceae.</title>
        <authorList>
            <person name="Martin-Rodriguez A.J."/>
        </authorList>
    </citation>
    <scope>NUCLEOTIDE SEQUENCE [LARGE SCALE GENOMIC DNA]</scope>
    <source>
        <strain evidence="12 13">JCM 17801</strain>
    </source>
</reference>
<dbReference type="InterPro" id="IPR011060">
    <property type="entry name" value="RibuloseP-bd_barrel"/>
</dbReference>
<evidence type="ECO:0000256" key="11">
    <source>
        <dbReference type="RuleBase" id="RU003657"/>
    </source>
</evidence>
<evidence type="ECO:0000256" key="7">
    <source>
        <dbReference type="ARBA" id="ARBA00023239"/>
    </source>
</evidence>
<dbReference type="Pfam" id="PF00977">
    <property type="entry name" value="His_biosynth"/>
    <property type="match status" value="1"/>
</dbReference>
<dbReference type="EMBL" id="JAKILK010000005">
    <property type="protein sequence ID" value="MCL1117652.1"/>
    <property type="molecule type" value="Genomic_DNA"/>
</dbReference>
<comment type="subunit">
    <text evidence="3">Heterodimer of HisH and HisF.</text>
</comment>
<keyword evidence="5 11" id="KW-0028">Amino-acid biosynthesis</keyword>
<keyword evidence="7" id="KW-0456">Lyase</keyword>
<evidence type="ECO:0000256" key="6">
    <source>
        <dbReference type="ARBA" id="ARBA00023102"/>
    </source>
</evidence>
<dbReference type="InterPro" id="IPR050064">
    <property type="entry name" value="IGPS_HisA/HisF"/>
</dbReference>
<evidence type="ECO:0000313" key="12">
    <source>
        <dbReference type="EMBL" id="MCL1117652.1"/>
    </source>
</evidence>
<dbReference type="EC" id="4.3.2.10" evidence="4"/>
<comment type="catalytic activity">
    <reaction evidence="10">
        <text>5-[(5-phospho-1-deoxy-D-ribulos-1-ylimino)methylamino]-1-(5-phospho-beta-D-ribosyl)imidazole-4-carboxamide + L-glutamine = D-erythro-1-(imidazol-4-yl)glycerol 3-phosphate + 5-amino-1-(5-phospho-beta-D-ribosyl)imidazole-4-carboxamide + L-glutamate + H(+)</text>
        <dbReference type="Rhea" id="RHEA:24793"/>
        <dbReference type="ChEBI" id="CHEBI:15378"/>
        <dbReference type="ChEBI" id="CHEBI:29985"/>
        <dbReference type="ChEBI" id="CHEBI:58278"/>
        <dbReference type="ChEBI" id="CHEBI:58359"/>
        <dbReference type="ChEBI" id="CHEBI:58475"/>
        <dbReference type="ChEBI" id="CHEBI:58525"/>
        <dbReference type="EC" id="4.3.2.10"/>
    </reaction>
</comment>
<protein>
    <recommendedName>
        <fullName evidence="4">imidazole glycerol-phosphate synthase</fullName>
        <ecNumber evidence="4">4.3.2.10</ecNumber>
    </recommendedName>
    <alternativeName>
        <fullName evidence="9">IGP synthase cyclase subunit</fullName>
    </alternativeName>
</protein>
<comment type="similarity">
    <text evidence="2 11">Belongs to the HisA/HisF family.</text>
</comment>
<dbReference type="Proteomes" id="UP001203212">
    <property type="component" value="Unassembled WGS sequence"/>
</dbReference>
<evidence type="ECO:0000256" key="5">
    <source>
        <dbReference type="ARBA" id="ARBA00022605"/>
    </source>
</evidence>
<organism evidence="12 13">
    <name type="scientific">Shewanella aestuarii</name>
    <dbReference type="NCBI Taxonomy" id="1028752"/>
    <lineage>
        <taxon>Bacteria</taxon>
        <taxon>Pseudomonadati</taxon>
        <taxon>Pseudomonadota</taxon>
        <taxon>Gammaproteobacteria</taxon>
        <taxon>Alteromonadales</taxon>
        <taxon>Shewanellaceae</taxon>
        <taxon>Shewanella</taxon>
    </lineage>
</organism>
<comment type="caution">
    <text evidence="12">The sequence shown here is derived from an EMBL/GenBank/DDBJ whole genome shotgun (WGS) entry which is preliminary data.</text>
</comment>
<comment type="pathway">
    <text evidence="1">Amino-acid biosynthesis; L-histidine biosynthesis; L-histidine from 5-phospho-alpha-D-ribose 1-diphosphate: step 5/9.</text>
</comment>
<dbReference type="Gene3D" id="3.20.20.70">
    <property type="entry name" value="Aldolase class I"/>
    <property type="match status" value="1"/>
</dbReference>
<evidence type="ECO:0000313" key="13">
    <source>
        <dbReference type="Proteomes" id="UP001203212"/>
    </source>
</evidence>
<dbReference type="PANTHER" id="PTHR21235:SF2">
    <property type="entry name" value="IMIDAZOLE GLYCEROL PHOSPHATE SYNTHASE HISHF"/>
    <property type="match status" value="1"/>
</dbReference>
<name>A0ABT0L2J9_9GAMM</name>